<organism evidence="2">
    <name type="scientific">marine sediment metagenome</name>
    <dbReference type="NCBI Taxonomy" id="412755"/>
    <lineage>
        <taxon>unclassified sequences</taxon>
        <taxon>metagenomes</taxon>
        <taxon>ecological metagenomes</taxon>
    </lineage>
</organism>
<proteinExistence type="predicted"/>
<name>A0A0F9SJ99_9ZZZZ</name>
<keyword evidence="1" id="KW-0175">Coiled coil</keyword>
<comment type="caution">
    <text evidence="2">The sequence shown here is derived from an EMBL/GenBank/DDBJ whole genome shotgun (WGS) entry which is preliminary data.</text>
</comment>
<evidence type="ECO:0000256" key="1">
    <source>
        <dbReference type="SAM" id="Coils"/>
    </source>
</evidence>
<reference evidence="2" key="1">
    <citation type="journal article" date="2015" name="Nature">
        <title>Complex archaea that bridge the gap between prokaryotes and eukaryotes.</title>
        <authorList>
            <person name="Spang A."/>
            <person name="Saw J.H."/>
            <person name="Jorgensen S.L."/>
            <person name="Zaremba-Niedzwiedzka K."/>
            <person name="Martijn J."/>
            <person name="Lind A.E."/>
            <person name="van Eijk R."/>
            <person name="Schleper C."/>
            <person name="Guy L."/>
            <person name="Ettema T.J."/>
        </authorList>
    </citation>
    <scope>NUCLEOTIDE SEQUENCE</scope>
</reference>
<dbReference type="AlphaFoldDB" id="A0A0F9SJ99"/>
<evidence type="ECO:0000313" key="2">
    <source>
        <dbReference type="EMBL" id="KKN29413.1"/>
    </source>
</evidence>
<gene>
    <name evidence="2" type="ORF">LCGC14_0844410</name>
</gene>
<dbReference type="EMBL" id="LAZR01002490">
    <property type="protein sequence ID" value="KKN29413.1"/>
    <property type="molecule type" value="Genomic_DNA"/>
</dbReference>
<accession>A0A0F9SJ99</accession>
<sequence length="176" mass="20299">MDKTIGVIRLIGSKLEVEAAEEALNELDINLSEYKLRPEIQKVIEQRKLKAVILYRGNSIWNRQRIIRNLKQIVKAGVLSREPPGYNQVGSMLRFPSRGRTILTKYFYEFLHLCCGSIAHYNINGWVTTYPTVEDLRGFFQKNEFGHRVLDYVPEWKTDVKLIVGEIEDILGVSAS</sequence>
<feature type="coiled-coil region" evidence="1">
    <location>
        <begin position="10"/>
        <end position="37"/>
    </location>
</feature>
<protein>
    <submittedName>
        <fullName evidence="2">Uncharacterized protein</fullName>
    </submittedName>
</protein>